<feature type="region of interest" description="Disordered" evidence="1">
    <location>
        <begin position="1"/>
        <end position="137"/>
    </location>
</feature>
<protein>
    <submittedName>
        <fullName evidence="2">Uncharacterized protein</fullName>
    </submittedName>
</protein>
<name>A0A453RG35_AEGTS</name>
<dbReference type="EnsemblPlants" id="AET7Gv20571400.2">
    <property type="protein sequence ID" value="AET7Gv20571400.2"/>
    <property type="gene ID" value="AET7Gv20571400"/>
</dbReference>
<dbReference type="Proteomes" id="UP000015105">
    <property type="component" value="Chromosome 7D"/>
</dbReference>
<accession>A0A453RG35</accession>
<evidence type="ECO:0000256" key="1">
    <source>
        <dbReference type="SAM" id="MobiDB-lite"/>
    </source>
</evidence>
<proteinExistence type="predicted"/>
<feature type="compositionally biased region" description="Basic and acidic residues" evidence="1">
    <location>
        <begin position="105"/>
        <end position="118"/>
    </location>
</feature>
<evidence type="ECO:0000313" key="2">
    <source>
        <dbReference type="EnsemblPlants" id="AET7Gv20571400.2"/>
    </source>
</evidence>
<dbReference type="Gramene" id="AET7Gv20571400.2">
    <property type="protein sequence ID" value="AET7Gv20571400.2"/>
    <property type="gene ID" value="AET7Gv20571400"/>
</dbReference>
<reference evidence="2" key="3">
    <citation type="journal article" date="2017" name="Nature">
        <title>Genome sequence of the progenitor of the wheat D genome Aegilops tauschii.</title>
        <authorList>
            <person name="Luo M.C."/>
            <person name="Gu Y.Q."/>
            <person name="Puiu D."/>
            <person name="Wang H."/>
            <person name="Twardziok S.O."/>
            <person name="Deal K.R."/>
            <person name="Huo N."/>
            <person name="Zhu T."/>
            <person name="Wang L."/>
            <person name="Wang Y."/>
            <person name="McGuire P.E."/>
            <person name="Liu S."/>
            <person name="Long H."/>
            <person name="Ramasamy R.K."/>
            <person name="Rodriguez J.C."/>
            <person name="Van S.L."/>
            <person name="Yuan L."/>
            <person name="Wang Z."/>
            <person name="Xia Z."/>
            <person name="Xiao L."/>
            <person name="Anderson O.D."/>
            <person name="Ouyang S."/>
            <person name="Liang Y."/>
            <person name="Zimin A.V."/>
            <person name="Pertea G."/>
            <person name="Qi P."/>
            <person name="Bennetzen J.L."/>
            <person name="Dai X."/>
            <person name="Dawson M.W."/>
            <person name="Muller H.G."/>
            <person name="Kugler K."/>
            <person name="Rivarola-Duarte L."/>
            <person name="Spannagl M."/>
            <person name="Mayer K.F.X."/>
            <person name="Lu F.H."/>
            <person name="Bevan M.W."/>
            <person name="Leroy P."/>
            <person name="Li P."/>
            <person name="You F.M."/>
            <person name="Sun Q."/>
            <person name="Liu Z."/>
            <person name="Lyons E."/>
            <person name="Wicker T."/>
            <person name="Salzberg S.L."/>
            <person name="Devos K.M."/>
            <person name="Dvorak J."/>
        </authorList>
    </citation>
    <scope>NUCLEOTIDE SEQUENCE [LARGE SCALE GENOMIC DNA]</scope>
    <source>
        <strain evidence="2">cv. AL8/78</strain>
    </source>
</reference>
<reference evidence="2" key="4">
    <citation type="submission" date="2019-03" db="UniProtKB">
        <authorList>
            <consortium name="EnsemblPlants"/>
        </authorList>
    </citation>
    <scope>IDENTIFICATION</scope>
</reference>
<feature type="compositionally biased region" description="Gly residues" evidence="1">
    <location>
        <begin position="121"/>
        <end position="137"/>
    </location>
</feature>
<keyword evidence="3" id="KW-1185">Reference proteome</keyword>
<reference evidence="2" key="5">
    <citation type="journal article" date="2021" name="G3 (Bethesda)">
        <title>Aegilops tauschii genome assembly Aet v5.0 features greater sequence contiguity and improved annotation.</title>
        <authorList>
            <person name="Wang L."/>
            <person name="Zhu T."/>
            <person name="Rodriguez J.C."/>
            <person name="Deal K.R."/>
            <person name="Dubcovsky J."/>
            <person name="McGuire P.E."/>
            <person name="Lux T."/>
            <person name="Spannagl M."/>
            <person name="Mayer K.F.X."/>
            <person name="Baldrich P."/>
            <person name="Meyers B.C."/>
            <person name="Huo N."/>
            <person name="Gu Y.Q."/>
            <person name="Zhou H."/>
            <person name="Devos K.M."/>
            <person name="Bennetzen J.L."/>
            <person name="Unver T."/>
            <person name="Budak H."/>
            <person name="Gulick P.J."/>
            <person name="Galiba G."/>
            <person name="Kalapos B."/>
            <person name="Nelson D.R."/>
            <person name="Li P."/>
            <person name="You F.M."/>
            <person name="Luo M.C."/>
            <person name="Dvorak J."/>
        </authorList>
    </citation>
    <scope>NUCLEOTIDE SEQUENCE [LARGE SCALE GENOMIC DNA]</scope>
    <source>
        <strain evidence="2">cv. AL8/78</strain>
    </source>
</reference>
<feature type="compositionally biased region" description="Basic and acidic residues" evidence="1">
    <location>
        <begin position="59"/>
        <end position="83"/>
    </location>
</feature>
<sequence length="137" mass="15158">IRSLWKLTTRAQPDAKFVGARKQQPEQEADQNSPRLKIRTAQKPAKRRKKESHGANRTSKKDPCTDRGRSQGGGRTRDGPGQDKKRRAWSPHLKQREDEEETGGGEDRKKDFGGETRRRSGGGGGGDGGGGRVVGRW</sequence>
<reference evidence="3" key="1">
    <citation type="journal article" date="2014" name="Science">
        <title>Ancient hybridizations among the ancestral genomes of bread wheat.</title>
        <authorList>
            <consortium name="International Wheat Genome Sequencing Consortium,"/>
            <person name="Marcussen T."/>
            <person name="Sandve S.R."/>
            <person name="Heier L."/>
            <person name="Spannagl M."/>
            <person name="Pfeifer M."/>
            <person name="Jakobsen K.S."/>
            <person name="Wulff B.B."/>
            <person name="Steuernagel B."/>
            <person name="Mayer K.F."/>
            <person name="Olsen O.A."/>
        </authorList>
    </citation>
    <scope>NUCLEOTIDE SEQUENCE [LARGE SCALE GENOMIC DNA]</scope>
    <source>
        <strain evidence="3">cv. AL8/78</strain>
    </source>
</reference>
<feature type="compositionally biased region" description="Basic residues" evidence="1">
    <location>
        <begin position="36"/>
        <end position="51"/>
    </location>
</feature>
<reference evidence="3" key="2">
    <citation type="journal article" date="2017" name="Nat. Plants">
        <title>The Aegilops tauschii genome reveals multiple impacts of transposons.</title>
        <authorList>
            <person name="Zhao G."/>
            <person name="Zou C."/>
            <person name="Li K."/>
            <person name="Wang K."/>
            <person name="Li T."/>
            <person name="Gao L."/>
            <person name="Zhang X."/>
            <person name="Wang H."/>
            <person name="Yang Z."/>
            <person name="Liu X."/>
            <person name="Jiang W."/>
            <person name="Mao L."/>
            <person name="Kong X."/>
            <person name="Jiao Y."/>
            <person name="Jia J."/>
        </authorList>
    </citation>
    <scope>NUCLEOTIDE SEQUENCE [LARGE SCALE GENOMIC DNA]</scope>
    <source>
        <strain evidence="3">cv. AL8/78</strain>
    </source>
</reference>
<organism evidence="2 3">
    <name type="scientific">Aegilops tauschii subsp. strangulata</name>
    <name type="common">Goatgrass</name>
    <dbReference type="NCBI Taxonomy" id="200361"/>
    <lineage>
        <taxon>Eukaryota</taxon>
        <taxon>Viridiplantae</taxon>
        <taxon>Streptophyta</taxon>
        <taxon>Embryophyta</taxon>
        <taxon>Tracheophyta</taxon>
        <taxon>Spermatophyta</taxon>
        <taxon>Magnoliopsida</taxon>
        <taxon>Liliopsida</taxon>
        <taxon>Poales</taxon>
        <taxon>Poaceae</taxon>
        <taxon>BOP clade</taxon>
        <taxon>Pooideae</taxon>
        <taxon>Triticodae</taxon>
        <taxon>Triticeae</taxon>
        <taxon>Triticinae</taxon>
        <taxon>Aegilops</taxon>
    </lineage>
</organism>
<evidence type="ECO:0000313" key="3">
    <source>
        <dbReference type="Proteomes" id="UP000015105"/>
    </source>
</evidence>
<dbReference type="AlphaFoldDB" id="A0A453RG35"/>